<evidence type="ECO:0000313" key="14">
    <source>
        <dbReference type="EMBL" id="VDN56969.1"/>
    </source>
</evidence>
<comment type="subcellular location">
    <subcellularLocation>
        <location evidence="1">Endoplasmic reticulum membrane</location>
    </subcellularLocation>
</comment>
<evidence type="ECO:0000256" key="11">
    <source>
        <dbReference type="ARBA" id="ARBA00054775"/>
    </source>
</evidence>
<evidence type="ECO:0000256" key="9">
    <source>
        <dbReference type="ARBA" id="ARBA00022989"/>
    </source>
</evidence>
<dbReference type="SMART" id="SM00212">
    <property type="entry name" value="UBCc"/>
    <property type="match status" value="1"/>
</dbReference>
<keyword evidence="8" id="KW-0067">ATP-binding</keyword>
<dbReference type="GO" id="GO:0032446">
    <property type="term" value="P:protein modification by small protein conjugation"/>
    <property type="evidence" value="ECO:0007669"/>
    <property type="project" value="UniProtKB-ARBA"/>
</dbReference>
<evidence type="ECO:0000256" key="7">
    <source>
        <dbReference type="ARBA" id="ARBA00022824"/>
    </source>
</evidence>
<evidence type="ECO:0000313" key="17">
    <source>
        <dbReference type="WBParaSite" id="DME_0000258201-mRNA-1"/>
    </source>
</evidence>
<dbReference type="Proteomes" id="UP000274756">
    <property type="component" value="Unassembled WGS sequence"/>
</dbReference>
<keyword evidence="10" id="KW-0472">Membrane</keyword>
<evidence type="ECO:0000256" key="12">
    <source>
        <dbReference type="ARBA" id="ARBA00073320"/>
    </source>
</evidence>
<dbReference type="AlphaFoldDB" id="A0A0N4U6M3"/>
<evidence type="ECO:0000259" key="13">
    <source>
        <dbReference type="PROSITE" id="PS50127"/>
    </source>
</evidence>
<dbReference type="EC" id="2.3.2.23" evidence="2"/>
<organism evidence="15 17">
    <name type="scientific">Dracunculus medinensis</name>
    <name type="common">Guinea worm</name>
    <dbReference type="NCBI Taxonomy" id="318479"/>
    <lineage>
        <taxon>Eukaryota</taxon>
        <taxon>Metazoa</taxon>
        <taxon>Ecdysozoa</taxon>
        <taxon>Nematoda</taxon>
        <taxon>Chromadorea</taxon>
        <taxon>Rhabditida</taxon>
        <taxon>Spirurina</taxon>
        <taxon>Dracunculoidea</taxon>
        <taxon>Dracunculidae</taxon>
        <taxon>Dracunculus</taxon>
    </lineage>
</organism>
<dbReference type="WBParaSite" id="DME_0000258201-mRNA-1">
    <property type="protein sequence ID" value="DME_0000258201-mRNA-1"/>
    <property type="gene ID" value="DME_0000258201"/>
</dbReference>
<dbReference type="InterPro" id="IPR016135">
    <property type="entry name" value="UBQ-conjugating_enzyme/RWD"/>
</dbReference>
<keyword evidence="9" id="KW-1133">Transmembrane helix</keyword>
<dbReference type="InterPro" id="IPR050113">
    <property type="entry name" value="Ub_conjugating_enzyme"/>
</dbReference>
<dbReference type="GO" id="GO:0005789">
    <property type="term" value="C:endoplasmic reticulum membrane"/>
    <property type="evidence" value="ECO:0007669"/>
    <property type="project" value="UniProtKB-SubCell"/>
</dbReference>
<reference evidence="17" key="1">
    <citation type="submission" date="2017-02" db="UniProtKB">
        <authorList>
            <consortium name="WormBaseParasite"/>
        </authorList>
    </citation>
    <scope>IDENTIFICATION</scope>
</reference>
<keyword evidence="7" id="KW-0256">Endoplasmic reticulum</keyword>
<sequence length="189" mass="21644">MSGVPIIATRRLQRDLLHLKKEPIPFARALPLSSNILEWHFVIEGVPSTPYEGGFYHGKLLFPPDYPFKPPSIYMITPSGRFQTNTRLCLSISDFHPDLWNPAWTVSSIIIGIVSFMNESAPTLGSITTTEVEKRVLARQSRSFNLKDRLFCELFNDLAEEFRQQLKEERKLGKNIYALFILGSFQIGR</sequence>
<dbReference type="STRING" id="318479.A0A0N4U6M3"/>
<dbReference type="SUPFAM" id="SSF54495">
    <property type="entry name" value="UBC-like"/>
    <property type="match status" value="1"/>
</dbReference>
<keyword evidence="4" id="KW-0812">Transmembrane</keyword>
<dbReference type="Pfam" id="PF00179">
    <property type="entry name" value="UQ_con"/>
    <property type="match status" value="1"/>
</dbReference>
<proteinExistence type="predicted"/>
<dbReference type="OrthoDB" id="1158011at2759"/>
<name>A0A0N4U6M3_DRAME</name>
<evidence type="ECO:0000256" key="10">
    <source>
        <dbReference type="ARBA" id="ARBA00023136"/>
    </source>
</evidence>
<evidence type="ECO:0000256" key="6">
    <source>
        <dbReference type="ARBA" id="ARBA00022786"/>
    </source>
</evidence>
<evidence type="ECO:0000256" key="8">
    <source>
        <dbReference type="ARBA" id="ARBA00022840"/>
    </source>
</evidence>
<evidence type="ECO:0000256" key="4">
    <source>
        <dbReference type="ARBA" id="ARBA00022692"/>
    </source>
</evidence>
<dbReference type="GO" id="GO:0005524">
    <property type="term" value="F:ATP binding"/>
    <property type="evidence" value="ECO:0007669"/>
    <property type="project" value="UniProtKB-KW"/>
</dbReference>
<gene>
    <name evidence="14" type="ORF">DME_LOCUS6942</name>
</gene>
<reference evidence="14 16" key="2">
    <citation type="submission" date="2018-11" db="EMBL/GenBank/DDBJ databases">
        <authorList>
            <consortium name="Pathogen Informatics"/>
        </authorList>
    </citation>
    <scope>NUCLEOTIDE SEQUENCE [LARGE SCALE GENOMIC DNA]</scope>
</reference>
<evidence type="ECO:0000313" key="15">
    <source>
        <dbReference type="Proteomes" id="UP000038040"/>
    </source>
</evidence>
<dbReference type="PROSITE" id="PS50127">
    <property type="entry name" value="UBC_2"/>
    <property type="match status" value="1"/>
</dbReference>
<evidence type="ECO:0000256" key="2">
    <source>
        <dbReference type="ARBA" id="ARBA00012486"/>
    </source>
</evidence>
<evidence type="ECO:0000256" key="5">
    <source>
        <dbReference type="ARBA" id="ARBA00022741"/>
    </source>
</evidence>
<dbReference type="InterPro" id="IPR000608">
    <property type="entry name" value="UBC"/>
</dbReference>
<keyword evidence="16" id="KW-1185">Reference proteome</keyword>
<dbReference type="EMBL" id="UYYG01001157">
    <property type="protein sequence ID" value="VDN56969.1"/>
    <property type="molecule type" value="Genomic_DNA"/>
</dbReference>
<evidence type="ECO:0000256" key="3">
    <source>
        <dbReference type="ARBA" id="ARBA00022679"/>
    </source>
</evidence>
<accession>A0A0N4U6M3</accession>
<feature type="domain" description="UBC core" evidence="13">
    <location>
        <begin position="7"/>
        <end position="157"/>
    </location>
</feature>
<dbReference type="Proteomes" id="UP000038040">
    <property type="component" value="Unplaced"/>
</dbReference>
<dbReference type="FunFam" id="3.10.110.10:FF:000023">
    <property type="entry name" value="Ubiquitin-conjugating enzyme E2 J2"/>
    <property type="match status" value="1"/>
</dbReference>
<keyword evidence="5" id="KW-0547">Nucleotide-binding</keyword>
<protein>
    <recommendedName>
        <fullName evidence="12">Ubiquitin-conjugating enzyme E2 J2</fullName>
        <ecNumber evidence="2">2.3.2.23</ecNumber>
    </recommendedName>
</protein>
<keyword evidence="3" id="KW-0808">Transferase</keyword>
<keyword evidence="6" id="KW-0833">Ubl conjugation pathway</keyword>
<dbReference type="GO" id="GO:0061631">
    <property type="term" value="F:ubiquitin conjugating enzyme activity"/>
    <property type="evidence" value="ECO:0007669"/>
    <property type="project" value="UniProtKB-EC"/>
</dbReference>
<evidence type="ECO:0000256" key="1">
    <source>
        <dbReference type="ARBA" id="ARBA00004586"/>
    </source>
</evidence>
<comment type="function">
    <text evidence="11">Catalyzes the covalent attachment of ubiquitin to other proteins. Seems to function in the selective degradation of misfolded membrane proteins from the endoplasmic reticulum (ERAD). In cooperation with the GATOR2 complex, catalyzes 'Lys-6'-linked ubiquitination of NPRL2.</text>
</comment>
<dbReference type="PANTHER" id="PTHR24067">
    <property type="entry name" value="UBIQUITIN-CONJUGATING ENZYME E2"/>
    <property type="match status" value="1"/>
</dbReference>
<dbReference type="Gene3D" id="3.10.110.10">
    <property type="entry name" value="Ubiquitin Conjugating Enzyme"/>
    <property type="match status" value="1"/>
</dbReference>
<evidence type="ECO:0000313" key="16">
    <source>
        <dbReference type="Proteomes" id="UP000274756"/>
    </source>
</evidence>
<dbReference type="CDD" id="cd23799">
    <property type="entry name" value="UBCc_UBE2J"/>
    <property type="match status" value="1"/>
</dbReference>